<accession>A0A9P4LMR8</accession>
<evidence type="ECO:0000256" key="3">
    <source>
        <dbReference type="ARBA" id="ARBA00009699"/>
    </source>
</evidence>
<evidence type="ECO:0000313" key="14">
    <source>
        <dbReference type="EMBL" id="KAF2029972.1"/>
    </source>
</evidence>
<sequence length="455" mass="48091">MFGHTGVLSLALPFLVGRVVGQTGIQLDVSSTDSIKSAAKSLAGGIVSFYNETLQKDLTLGLFPDPYYWWEAGIVFNALIGYSYLTGDSQYDSLISEALQHQIGDHDAFMPPNQTKTLGNDDQSSWGLAAMTAAEVGFPKPANLNWIDLVVNVWNTQAERIDYATCGGGLKWQIFTFNNGYNYKNSMSNGNFFLLSARLAKFTGNSTYTQYANQIYKWSNDIGLVSDFHVFDGADDKKNCSQVNHIQWTAAHGVYTEGAALMFNMTGAQNWTDTVNGFVNASSVFQATKDNPVIIETACENNGKCDVDQRAFKGIFARTMARAALAAPFASGTISKILSASAQGAVSVCTSGGKPSCSLSWADADSKWEQASASDGNLGEVYDALEVVQGLLYPSAKSLQTANGGGSSSSSSATQSGGASRSSGASSPQNTGAAGTIAVSLISVLVVAIAAMCSV</sequence>
<feature type="region of interest" description="Disordered" evidence="11">
    <location>
        <begin position="402"/>
        <end position="429"/>
    </location>
</feature>
<keyword evidence="5 13" id="KW-0732">Signal</keyword>
<keyword evidence="15" id="KW-1185">Reference proteome</keyword>
<evidence type="ECO:0000256" key="9">
    <source>
        <dbReference type="ARBA" id="ARBA00023295"/>
    </source>
</evidence>
<evidence type="ECO:0000256" key="5">
    <source>
        <dbReference type="ARBA" id="ARBA00022729"/>
    </source>
</evidence>
<evidence type="ECO:0000256" key="13">
    <source>
        <dbReference type="SAM" id="SignalP"/>
    </source>
</evidence>
<dbReference type="OrthoDB" id="4187847at2759"/>
<dbReference type="PANTHER" id="PTHR12145">
    <property type="entry name" value="MANNAN ENDO-1,6-ALPHA-MANNOSIDASE DCW1"/>
    <property type="match status" value="1"/>
</dbReference>
<dbReference type="SUPFAM" id="SSF48208">
    <property type="entry name" value="Six-hairpin glycosidases"/>
    <property type="match status" value="1"/>
</dbReference>
<protein>
    <recommendedName>
        <fullName evidence="4 10">Mannan endo-1,6-alpha-mannosidase</fullName>
        <ecNumber evidence="4 10">3.2.1.101</ecNumber>
    </recommendedName>
</protein>
<dbReference type="EC" id="3.2.1.101" evidence="4 10"/>
<dbReference type="GO" id="GO:0009272">
    <property type="term" value="P:fungal-type cell wall biogenesis"/>
    <property type="evidence" value="ECO:0007669"/>
    <property type="project" value="TreeGrafter"/>
</dbReference>
<evidence type="ECO:0000256" key="2">
    <source>
        <dbReference type="ARBA" id="ARBA00004308"/>
    </source>
</evidence>
<comment type="caution">
    <text evidence="14">The sequence shown here is derived from an EMBL/GenBank/DDBJ whole genome shotgun (WGS) entry which is preliminary data.</text>
</comment>
<evidence type="ECO:0000256" key="12">
    <source>
        <dbReference type="SAM" id="Phobius"/>
    </source>
</evidence>
<dbReference type="Pfam" id="PF03663">
    <property type="entry name" value="Glyco_hydro_76"/>
    <property type="match status" value="1"/>
</dbReference>
<keyword evidence="8" id="KW-0325">Glycoprotein</keyword>
<keyword evidence="6 10" id="KW-0378">Hydrolase</keyword>
<reference evidence="14" key="1">
    <citation type="journal article" date="2020" name="Stud. Mycol.">
        <title>101 Dothideomycetes genomes: a test case for predicting lifestyles and emergence of pathogens.</title>
        <authorList>
            <person name="Haridas S."/>
            <person name="Albert R."/>
            <person name="Binder M."/>
            <person name="Bloem J."/>
            <person name="Labutti K."/>
            <person name="Salamov A."/>
            <person name="Andreopoulos B."/>
            <person name="Baker S."/>
            <person name="Barry K."/>
            <person name="Bills G."/>
            <person name="Bluhm B."/>
            <person name="Cannon C."/>
            <person name="Castanera R."/>
            <person name="Culley D."/>
            <person name="Daum C."/>
            <person name="Ezra D."/>
            <person name="Gonzalez J."/>
            <person name="Henrissat B."/>
            <person name="Kuo A."/>
            <person name="Liang C."/>
            <person name="Lipzen A."/>
            <person name="Lutzoni F."/>
            <person name="Magnuson J."/>
            <person name="Mondo S."/>
            <person name="Nolan M."/>
            <person name="Ohm R."/>
            <person name="Pangilinan J."/>
            <person name="Park H.-J."/>
            <person name="Ramirez L."/>
            <person name="Alfaro M."/>
            <person name="Sun H."/>
            <person name="Tritt A."/>
            <person name="Yoshinaga Y."/>
            <person name="Zwiers L.-H."/>
            <person name="Turgeon B."/>
            <person name="Goodwin S."/>
            <person name="Spatafora J."/>
            <person name="Crous P."/>
            <person name="Grigoriev I."/>
        </authorList>
    </citation>
    <scope>NUCLEOTIDE SEQUENCE</scope>
    <source>
        <strain evidence="14">CBS 110217</strain>
    </source>
</reference>
<dbReference type="InterPro" id="IPR005198">
    <property type="entry name" value="Glyco_hydro_76"/>
</dbReference>
<evidence type="ECO:0000313" key="15">
    <source>
        <dbReference type="Proteomes" id="UP000799777"/>
    </source>
</evidence>
<comment type="subcellular location">
    <subcellularLocation>
        <location evidence="2">Endomembrane system</location>
    </subcellularLocation>
</comment>
<dbReference type="AlphaFoldDB" id="A0A9P4LMR8"/>
<keyword evidence="12" id="KW-0812">Transmembrane</keyword>
<comment type="similarity">
    <text evidence="3 10">Belongs to the glycosyl hydrolase 76 family.</text>
</comment>
<gene>
    <name evidence="14" type="ORF">EK21DRAFT_100865</name>
</gene>
<dbReference type="InterPro" id="IPR014480">
    <property type="entry name" value="Mannan-1_6-alpha_mannosidase"/>
</dbReference>
<dbReference type="EMBL" id="ML978195">
    <property type="protein sequence ID" value="KAF2029972.1"/>
    <property type="molecule type" value="Genomic_DNA"/>
</dbReference>
<dbReference type="GO" id="GO:0012505">
    <property type="term" value="C:endomembrane system"/>
    <property type="evidence" value="ECO:0007669"/>
    <property type="project" value="UniProtKB-SubCell"/>
</dbReference>
<dbReference type="GO" id="GO:0016052">
    <property type="term" value="P:carbohydrate catabolic process"/>
    <property type="evidence" value="ECO:0007669"/>
    <property type="project" value="InterPro"/>
</dbReference>
<proteinExistence type="inferred from homology"/>
<feature type="compositionally biased region" description="Low complexity" evidence="11">
    <location>
        <begin position="408"/>
        <end position="427"/>
    </location>
</feature>
<keyword evidence="7 12" id="KW-0472">Membrane</keyword>
<dbReference type="InterPro" id="IPR008928">
    <property type="entry name" value="6-hairpin_glycosidase_sf"/>
</dbReference>
<name>A0A9P4LMR8_9PLEO</name>
<evidence type="ECO:0000256" key="11">
    <source>
        <dbReference type="SAM" id="MobiDB-lite"/>
    </source>
</evidence>
<dbReference type="FunFam" id="1.50.10.20:FF:000006">
    <property type="entry name" value="Mannan endo-1,6-alpha-mannosidase"/>
    <property type="match status" value="1"/>
</dbReference>
<comment type="catalytic activity">
    <reaction evidence="1 10">
        <text>Random hydrolysis of (1-&gt;6)-alpha-D-mannosidic linkages in unbranched (1-&gt;6)-mannans.</text>
        <dbReference type="EC" id="3.2.1.101"/>
    </reaction>
</comment>
<dbReference type="PANTHER" id="PTHR12145:SF36">
    <property type="entry name" value="MANNAN ENDO-1,6-ALPHA-MANNOSIDASE DCW1"/>
    <property type="match status" value="1"/>
</dbReference>
<evidence type="ECO:0000256" key="7">
    <source>
        <dbReference type="ARBA" id="ARBA00023136"/>
    </source>
</evidence>
<keyword evidence="12" id="KW-1133">Transmembrane helix</keyword>
<feature type="transmembrane region" description="Helical" evidence="12">
    <location>
        <begin position="432"/>
        <end position="453"/>
    </location>
</feature>
<feature type="chain" id="PRO_5040318453" description="Mannan endo-1,6-alpha-mannosidase" evidence="13">
    <location>
        <begin position="22"/>
        <end position="455"/>
    </location>
</feature>
<dbReference type="GO" id="GO:0008496">
    <property type="term" value="F:mannan endo-1,6-alpha-mannosidase activity"/>
    <property type="evidence" value="ECO:0007669"/>
    <property type="project" value="UniProtKB-UniRule"/>
</dbReference>
<dbReference type="Gene3D" id="1.50.10.20">
    <property type="match status" value="1"/>
</dbReference>
<evidence type="ECO:0000256" key="1">
    <source>
        <dbReference type="ARBA" id="ARBA00001452"/>
    </source>
</evidence>
<keyword evidence="9 10" id="KW-0326">Glycosidase</keyword>
<feature type="signal peptide" evidence="13">
    <location>
        <begin position="1"/>
        <end position="21"/>
    </location>
</feature>
<evidence type="ECO:0000256" key="4">
    <source>
        <dbReference type="ARBA" id="ARBA00012350"/>
    </source>
</evidence>
<dbReference type="PIRSF" id="PIRSF016302">
    <property type="entry name" value="Man_a_manosd"/>
    <property type="match status" value="1"/>
</dbReference>
<evidence type="ECO:0000256" key="6">
    <source>
        <dbReference type="ARBA" id="ARBA00022801"/>
    </source>
</evidence>
<dbReference type="Proteomes" id="UP000799777">
    <property type="component" value="Unassembled WGS sequence"/>
</dbReference>
<organism evidence="14 15">
    <name type="scientific">Setomelanomma holmii</name>
    <dbReference type="NCBI Taxonomy" id="210430"/>
    <lineage>
        <taxon>Eukaryota</taxon>
        <taxon>Fungi</taxon>
        <taxon>Dikarya</taxon>
        <taxon>Ascomycota</taxon>
        <taxon>Pezizomycotina</taxon>
        <taxon>Dothideomycetes</taxon>
        <taxon>Pleosporomycetidae</taxon>
        <taxon>Pleosporales</taxon>
        <taxon>Pleosporineae</taxon>
        <taxon>Phaeosphaeriaceae</taxon>
        <taxon>Setomelanomma</taxon>
    </lineage>
</organism>
<evidence type="ECO:0000256" key="8">
    <source>
        <dbReference type="ARBA" id="ARBA00023180"/>
    </source>
</evidence>
<evidence type="ECO:0000256" key="10">
    <source>
        <dbReference type="PIRNR" id="PIRNR016302"/>
    </source>
</evidence>